<feature type="signal peptide" evidence="3">
    <location>
        <begin position="1"/>
        <end position="26"/>
    </location>
</feature>
<keyword evidence="5" id="KW-1185">Reference proteome</keyword>
<dbReference type="Proteomes" id="UP001251524">
    <property type="component" value="Unassembled WGS sequence"/>
</dbReference>
<evidence type="ECO:0000256" key="1">
    <source>
        <dbReference type="SAM" id="Coils"/>
    </source>
</evidence>
<gene>
    <name evidence="4" type="ORF">J2X06_001579</name>
</gene>
<keyword evidence="3" id="KW-0732">Signal</keyword>
<comment type="caution">
    <text evidence="4">The sequence shown here is derived from an EMBL/GenBank/DDBJ whole genome shotgun (WGS) entry which is preliminary data.</text>
</comment>
<evidence type="ECO:0000313" key="5">
    <source>
        <dbReference type="Proteomes" id="UP001251524"/>
    </source>
</evidence>
<feature type="coiled-coil region" evidence="1">
    <location>
        <begin position="356"/>
        <end position="383"/>
    </location>
</feature>
<organism evidence="4 5">
    <name type="scientific">Lysobacter niastensis</name>
    <dbReference type="NCBI Taxonomy" id="380629"/>
    <lineage>
        <taxon>Bacteria</taxon>
        <taxon>Pseudomonadati</taxon>
        <taxon>Pseudomonadota</taxon>
        <taxon>Gammaproteobacteria</taxon>
        <taxon>Lysobacterales</taxon>
        <taxon>Lysobacteraceae</taxon>
        <taxon>Lysobacter</taxon>
    </lineage>
</organism>
<evidence type="ECO:0000313" key="4">
    <source>
        <dbReference type="EMBL" id="MDR7134395.1"/>
    </source>
</evidence>
<feature type="compositionally biased region" description="Polar residues" evidence="2">
    <location>
        <begin position="497"/>
        <end position="506"/>
    </location>
</feature>
<accession>A0ABU1WAN5</accession>
<feature type="compositionally biased region" description="Low complexity" evidence="2">
    <location>
        <begin position="447"/>
        <end position="465"/>
    </location>
</feature>
<evidence type="ECO:0000256" key="2">
    <source>
        <dbReference type="SAM" id="MobiDB-lite"/>
    </source>
</evidence>
<evidence type="ECO:0000256" key="3">
    <source>
        <dbReference type="SAM" id="SignalP"/>
    </source>
</evidence>
<proteinExistence type="predicted"/>
<feature type="region of interest" description="Disordered" evidence="2">
    <location>
        <begin position="428"/>
        <end position="519"/>
    </location>
</feature>
<reference evidence="4 5" key="1">
    <citation type="submission" date="2023-07" db="EMBL/GenBank/DDBJ databases">
        <title>Sorghum-associated microbial communities from plants grown in Nebraska, USA.</title>
        <authorList>
            <person name="Schachtman D."/>
        </authorList>
    </citation>
    <scope>NUCLEOTIDE SEQUENCE [LARGE SCALE GENOMIC DNA]</scope>
    <source>
        <strain evidence="4 5">BE198</strain>
    </source>
</reference>
<feature type="chain" id="PRO_5046864829" evidence="3">
    <location>
        <begin position="27"/>
        <end position="588"/>
    </location>
</feature>
<protein>
    <submittedName>
        <fullName evidence="4">Uncharacterized protein</fullName>
    </submittedName>
</protein>
<keyword evidence="1" id="KW-0175">Coiled coil</keyword>
<dbReference type="RefSeq" id="WP_310060564.1">
    <property type="nucleotide sequence ID" value="NZ_JAVDVY010000001.1"/>
</dbReference>
<dbReference type="EMBL" id="JAVDVY010000001">
    <property type="protein sequence ID" value="MDR7134395.1"/>
    <property type="molecule type" value="Genomic_DNA"/>
</dbReference>
<name>A0ABU1WAN5_9GAMM</name>
<sequence>MKSKLNWGATLLALGLWLGALLGANAGEVDASKWGVYQRLAGTTRQPDDAGGYWMRWRWSQEGTELLEEYINPNKDKDNAAYTNRITLGERPGELLLKSSVLGGKEWAGTLQSDGSIVFVGKGLIKWTYHVVLTPEGVFESRRAKVRDGVLVSEDAATAWTRYPSSKTDAPAEAAYAATSQAPAPTAPTALAAAPVATAAPVAQVAAAAPVSDERPEERARRLFGPMTALVGQAFVYHYGSASFGLAEDGNVFILTGFWGTARLRAGPDGTLQFLELPERTKRAIAHLASDGSLVMELTYPGSFTVQGGTLRHTLTAKLDRPGFDDYQEWKNGGMRLGGRSYSYFDSREYYPDNEANRSEQKLLAAEDEVREQQRRAEREAEDAAMFGAIMSGLQQGVAEAQYQQAQADAQQEEMQAQLRHIAEQQAELQAAREAKEREDAQPVTYASAAPTTASSASAPPATTAYRSLSGSGTGSWERASGASTLKSESPAVGEASTRNDPNTCLTPPEASPHRCGDKTGTKAIVANQCDYPVDVRMCFMTDRGWNCQANYGLNPGRTWEPGWCSAISNEVFHSVRYSDSKEKLANP</sequence>
<feature type="compositionally biased region" description="Basic and acidic residues" evidence="2">
    <location>
        <begin position="431"/>
        <end position="441"/>
    </location>
</feature>